<evidence type="ECO:0000256" key="3">
    <source>
        <dbReference type="ARBA" id="ARBA00022519"/>
    </source>
</evidence>
<dbReference type="AlphaFoldDB" id="A0A557RH83"/>
<feature type="binding site" evidence="10">
    <location>
        <position position="204"/>
    </location>
    <ligand>
        <name>Mn(2+)</name>
        <dbReference type="ChEBI" id="CHEBI:29035"/>
        <label>2</label>
    </ligand>
</feature>
<dbReference type="InterPro" id="IPR029052">
    <property type="entry name" value="Metallo-depent_PP-like"/>
</dbReference>
<feature type="binding site" evidence="10">
    <location>
        <position position="123"/>
    </location>
    <ligand>
        <name>Mn(2+)</name>
        <dbReference type="ChEBI" id="CHEBI:29035"/>
        <label>2</label>
    </ligand>
</feature>
<feature type="binding site" evidence="10">
    <location>
        <position position="88"/>
    </location>
    <ligand>
        <name>Mn(2+)</name>
        <dbReference type="ChEBI" id="CHEBI:29035"/>
        <label>2</label>
    </ligand>
</feature>
<evidence type="ECO:0000256" key="1">
    <source>
        <dbReference type="ARBA" id="ARBA00022475"/>
    </source>
</evidence>
<reference evidence="12 13" key="1">
    <citation type="submission" date="2019-07" db="EMBL/GenBank/DDBJ databases">
        <title>Reclasification of Spiribacter aquaticus.</title>
        <authorList>
            <person name="Leon M.J."/>
            <person name="Sanchez-Porro C."/>
            <person name="Ventosa A."/>
        </authorList>
    </citation>
    <scope>NUCLEOTIDE SEQUENCE [LARGE SCALE GENOMIC DNA]</scope>
    <source>
        <strain evidence="12 13">SP30</strain>
    </source>
</reference>
<accession>A0A557RH83</accession>
<dbReference type="UniPathway" id="UPA00359">
    <property type="reaction ID" value="UER00480"/>
</dbReference>
<dbReference type="InterPro" id="IPR004843">
    <property type="entry name" value="Calcineurin-like_PHP"/>
</dbReference>
<dbReference type="PANTHER" id="PTHR34990:SF1">
    <property type="entry name" value="UDP-2,3-DIACYLGLUCOSAMINE HYDROLASE"/>
    <property type="match status" value="1"/>
</dbReference>
<evidence type="ECO:0000256" key="6">
    <source>
        <dbReference type="ARBA" id="ARBA00022801"/>
    </source>
</evidence>
<evidence type="ECO:0000256" key="2">
    <source>
        <dbReference type="ARBA" id="ARBA00022516"/>
    </source>
</evidence>
<dbReference type="NCBIfam" id="NF003743">
    <property type="entry name" value="PRK05340.1"/>
    <property type="match status" value="1"/>
</dbReference>
<evidence type="ECO:0000256" key="4">
    <source>
        <dbReference type="ARBA" id="ARBA00022556"/>
    </source>
</evidence>
<dbReference type="NCBIfam" id="TIGR01854">
    <property type="entry name" value="lipid_A_lpxH"/>
    <property type="match status" value="1"/>
</dbReference>
<keyword evidence="9 10" id="KW-0464">Manganese</keyword>
<evidence type="ECO:0000259" key="11">
    <source>
        <dbReference type="Pfam" id="PF00149"/>
    </source>
</evidence>
<feature type="binding site" evidence="10">
    <location>
        <position position="176"/>
    </location>
    <ligand>
        <name>substrate</name>
    </ligand>
</feature>
<gene>
    <name evidence="10" type="primary">lpxH</name>
    <name evidence="12" type="ORF">FPL11_07765</name>
</gene>
<comment type="subcellular location">
    <subcellularLocation>
        <location evidence="10">Cell inner membrane</location>
        <topology evidence="10">Peripheral membrane protein</topology>
        <orientation evidence="10">Cytoplasmic side</orientation>
    </subcellularLocation>
</comment>
<feature type="binding site" evidence="10">
    <location>
        <position position="51"/>
    </location>
    <ligand>
        <name>Mn(2+)</name>
        <dbReference type="ChEBI" id="CHEBI:29035"/>
        <label>1</label>
    </ligand>
</feature>
<feature type="binding site" evidence="10">
    <location>
        <begin position="88"/>
        <end position="89"/>
    </location>
    <ligand>
        <name>substrate</name>
    </ligand>
</feature>
<dbReference type="HAMAP" id="MF_00575">
    <property type="entry name" value="LpxH"/>
    <property type="match status" value="1"/>
</dbReference>
<keyword evidence="2 10" id="KW-0444">Lipid biosynthesis</keyword>
<keyword evidence="4 10" id="KW-0441">Lipid A biosynthesis</keyword>
<evidence type="ECO:0000256" key="8">
    <source>
        <dbReference type="ARBA" id="ARBA00023136"/>
    </source>
</evidence>
<keyword evidence="1 10" id="KW-1003">Cell membrane</keyword>
<name>A0A557RH83_9GAMM</name>
<feature type="binding site" evidence="10">
    <location>
        <position position="131"/>
    </location>
    <ligand>
        <name>substrate</name>
    </ligand>
</feature>
<comment type="caution">
    <text evidence="12">The sequence shown here is derived from an EMBL/GenBank/DDBJ whole genome shotgun (WGS) entry which is preliminary data.</text>
</comment>
<evidence type="ECO:0000256" key="9">
    <source>
        <dbReference type="ARBA" id="ARBA00023211"/>
    </source>
</evidence>
<dbReference type="GO" id="GO:0008758">
    <property type="term" value="F:UDP-2,3-diacylglucosamine hydrolase activity"/>
    <property type="evidence" value="ECO:0007669"/>
    <property type="project" value="UniProtKB-UniRule"/>
</dbReference>
<feature type="binding site" evidence="10">
    <location>
        <position position="20"/>
    </location>
    <ligand>
        <name>Mn(2+)</name>
        <dbReference type="ChEBI" id="CHEBI:29035"/>
        <label>1</label>
    </ligand>
</feature>
<dbReference type="GO" id="GO:0009245">
    <property type="term" value="P:lipid A biosynthetic process"/>
    <property type="evidence" value="ECO:0007669"/>
    <property type="project" value="UniProtKB-UniRule"/>
</dbReference>
<dbReference type="GO" id="GO:0005737">
    <property type="term" value="C:cytoplasm"/>
    <property type="evidence" value="ECO:0007669"/>
    <property type="project" value="InterPro"/>
</dbReference>
<comment type="catalytic activity">
    <reaction evidence="10">
        <text>UDP-2-N,3-O-bis[(3R)-3-hydroxytetradecanoyl]-alpha-D-glucosamine + H2O = 2-N,3-O-bis[(3R)-3-hydroxytetradecanoyl]-alpha-D-glucosaminyl 1-phosphate + UMP + 2 H(+)</text>
        <dbReference type="Rhea" id="RHEA:25213"/>
        <dbReference type="ChEBI" id="CHEBI:15377"/>
        <dbReference type="ChEBI" id="CHEBI:15378"/>
        <dbReference type="ChEBI" id="CHEBI:57865"/>
        <dbReference type="ChEBI" id="CHEBI:57957"/>
        <dbReference type="ChEBI" id="CHEBI:78847"/>
        <dbReference type="EC" id="3.6.1.54"/>
    </reaction>
</comment>
<dbReference type="GO" id="GO:0019897">
    <property type="term" value="C:extrinsic component of plasma membrane"/>
    <property type="evidence" value="ECO:0007669"/>
    <property type="project" value="UniProtKB-UniRule"/>
</dbReference>
<keyword evidence="7 10" id="KW-0443">Lipid metabolism</keyword>
<evidence type="ECO:0000256" key="7">
    <source>
        <dbReference type="ARBA" id="ARBA00023098"/>
    </source>
</evidence>
<comment type="caution">
    <text evidence="10">Lacks conserved residue(s) required for the propagation of feature annotation.</text>
</comment>
<dbReference type="InterPro" id="IPR043461">
    <property type="entry name" value="LpxH-like"/>
</dbReference>
<dbReference type="GO" id="GO:0030145">
    <property type="term" value="F:manganese ion binding"/>
    <property type="evidence" value="ECO:0007669"/>
    <property type="project" value="UniProtKB-UniRule"/>
</dbReference>
<keyword evidence="5 10" id="KW-0479">Metal-binding</keyword>
<dbReference type="EC" id="3.6.1.54" evidence="10"/>
<feature type="binding site" evidence="10">
    <location>
        <position position="169"/>
    </location>
    <ligand>
        <name>substrate</name>
    </ligand>
</feature>
<dbReference type="SUPFAM" id="SSF56300">
    <property type="entry name" value="Metallo-dependent phosphatases"/>
    <property type="match status" value="1"/>
</dbReference>
<dbReference type="Proteomes" id="UP000316688">
    <property type="component" value="Unassembled WGS sequence"/>
</dbReference>
<feature type="domain" description="Calcineurin-like phosphoesterase" evidence="11">
    <location>
        <begin position="12"/>
        <end position="208"/>
    </location>
</feature>
<protein>
    <recommendedName>
        <fullName evidence="10">UDP-2,3-diacylglucosamine hydrolase</fullName>
        <ecNumber evidence="10">3.6.1.54</ecNumber>
    </recommendedName>
    <alternativeName>
        <fullName evidence="10">UDP-2,3-diacylglucosamine diphosphatase</fullName>
    </alternativeName>
</protein>
<dbReference type="CDD" id="cd07398">
    <property type="entry name" value="MPP_YbbF-LpxH"/>
    <property type="match status" value="1"/>
</dbReference>
<comment type="pathway">
    <text evidence="10">Glycolipid biosynthesis; lipid IV(A) biosynthesis; lipid IV(A) from (3R)-3-hydroxytetradecanoyl-[acyl-carrier-protein] and UDP-N-acetyl-alpha-D-glucosamine: step 4/6.</text>
</comment>
<dbReference type="EMBL" id="VMKP01000003">
    <property type="protein sequence ID" value="TVO64537.1"/>
    <property type="molecule type" value="Genomic_DNA"/>
</dbReference>
<keyword evidence="3 10" id="KW-0997">Cell inner membrane</keyword>
<comment type="similarity">
    <text evidence="10">Belongs to the LpxH family.</text>
</comment>
<evidence type="ECO:0000313" key="12">
    <source>
        <dbReference type="EMBL" id="TVO64537.1"/>
    </source>
</evidence>
<keyword evidence="8 10" id="KW-0472">Membrane</keyword>
<dbReference type="InterPro" id="IPR010138">
    <property type="entry name" value="UDP-diacylglucosamine_Hdrlase"/>
</dbReference>
<sequence length="251" mass="27475">MTPLRFDTTRAPVLFIADLHLDPQRPAAIRAFRHFVETRAPSAAALFILGDLFEAWIGDDAQPADDPVAPALAALSAKGTPVYFLAGNRDFLIGPAFCQAAGITMLAEPTWVEIDDEAVLLEHGDALCTDDTAYQAFRAQVRDPEWQAGFLAQPIARRLEQARDLRQRSGEAMAGKPAAIMDVNAAAVRDRLETWGVRTLIHGHTHRPAIHHLDLGDGAGRRIVLGDWFEQGSVLRIDHGTARLETLSFEG</sequence>
<evidence type="ECO:0000313" key="13">
    <source>
        <dbReference type="Proteomes" id="UP000316688"/>
    </source>
</evidence>
<keyword evidence="13" id="KW-1185">Reference proteome</keyword>
<organism evidence="12 13">
    <name type="scientific">Spiribacter aquaticus</name>
    <dbReference type="NCBI Taxonomy" id="1935996"/>
    <lineage>
        <taxon>Bacteria</taxon>
        <taxon>Pseudomonadati</taxon>
        <taxon>Pseudomonadota</taxon>
        <taxon>Gammaproteobacteria</taxon>
        <taxon>Chromatiales</taxon>
        <taxon>Ectothiorhodospiraceae</taxon>
        <taxon>Spiribacter</taxon>
    </lineage>
</organism>
<feature type="binding site" evidence="10">
    <location>
        <position position="204"/>
    </location>
    <ligand>
        <name>substrate</name>
    </ligand>
</feature>
<feature type="binding site" evidence="10">
    <location>
        <position position="51"/>
    </location>
    <ligand>
        <name>Mn(2+)</name>
        <dbReference type="ChEBI" id="CHEBI:29035"/>
        <label>2</label>
    </ligand>
</feature>
<feature type="binding site" evidence="10">
    <location>
        <position position="206"/>
    </location>
    <ligand>
        <name>Mn(2+)</name>
        <dbReference type="ChEBI" id="CHEBI:29035"/>
        <label>1</label>
    </ligand>
</feature>
<evidence type="ECO:0000256" key="10">
    <source>
        <dbReference type="HAMAP-Rule" id="MF_00575"/>
    </source>
</evidence>
<proteinExistence type="inferred from homology"/>
<comment type="function">
    <text evidence="10">Hydrolyzes the pyrophosphate bond of UDP-2,3-diacylglucosamine to yield 2,3-diacylglucosamine 1-phosphate (lipid X) and UMP by catalyzing the attack of water at the alpha-P atom. Involved in the biosynthesis of lipid A, a phosphorylated glycolipid that anchors the lipopolysaccharide to the outer membrane of the cell.</text>
</comment>
<dbReference type="Pfam" id="PF00149">
    <property type="entry name" value="Metallophos"/>
    <property type="match status" value="1"/>
</dbReference>
<dbReference type="RefSeq" id="WP_144348103.1">
    <property type="nucleotide sequence ID" value="NZ_VMKP01000003.1"/>
</dbReference>
<dbReference type="PANTHER" id="PTHR34990">
    <property type="entry name" value="UDP-2,3-DIACYLGLUCOSAMINE HYDROLASE-RELATED"/>
    <property type="match status" value="1"/>
</dbReference>
<dbReference type="Gene3D" id="3.60.21.10">
    <property type="match status" value="1"/>
</dbReference>
<comment type="cofactor">
    <cofactor evidence="10">
        <name>Mn(2+)</name>
        <dbReference type="ChEBI" id="CHEBI:29035"/>
    </cofactor>
    <text evidence="10">Binds 2 Mn(2+) ions per subunit in a binuclear metal center.</text>
</comment>
<evidence type="ECO:0000256" key="5">
    <source>
        <dbReference type="ARBA" id="ARBA00022723"/>
    </source>
</evidence>
<feature type="binding site" evidence="10">
    <location>
        <position position="18"/>
    </location>
    <ligand>
        <name>Mn(2+)</name>
        <dbReference type="ChEBI" id="CHEBI:29035"/>
        <label>1</label>
    </ligand>
</feature>
<keyword evidence="6 10" id="KW-0378">Hydrolase</keyword>